<dbReference type="EMBL" id="BJYU01000024">
    <property type="protein sequence ID" value="GEO14433.1"/>
    <property type="molecule type" value="Genomic_DNA"/>
</dbReference>
<sequence>MPTTLDTLWAMWSSTMAALGTVVAVGGGAAAVAFLFFRFLGEKWINAKFEERLAAYKHVQQQELERLKLKINTLMDRTTKLHQREFDVIPETWAKLNYANAAIQSFTSAFQQYPDIKRMSDAHLEEFLANSPLAGWQKAELHESYDKHEYYRKAIYWHHAARAREAFRDFNVYLMQNGIFIPDPLKSKFTEFSDILWNALIEHEGNEELEIRPRERGKQKALNGKGQELLKAIEKDVQDRLWSIHATDV</sequence>
<dbReference type="OrthoDB" id="7861850at2"/>
<keyword evidence="1" id="KW-0472">Membrane</keyword>
<evidence type="ECO:0000313" key="3">
    <source>
        <dbReference type="Proteomes" id="UP000321085"/>
    </source>
</evidence>
<dbReference type="AlphaFoldDB" id="A0A512BQY6"/>
<organism evidence="2 3">
    <name type="scientific">Microvirga aerophila</name>
    <dbReference type="NCBI Taxonomy" id="670291"/>
    <lineage>
        <taxon>Bacteria</taxon>
        <taxon>Pseudomonadati</taxon>
        <taxon>Pseudomonadota</taxon>
        <taxon>Alphaproteobacteria</taxon>
        <taxon>Hyphomicrobiales</taxon>
        <taxon>Methylobacteriaceae</taxon>
        <taxon>Microvirga</taxon>
    </lineage>
</organism>
<reference evidence="2 3" key="1">
    <citation type="submission" date="2019-07" db="EMBL/GenBank/DDBJ databases">
        <title>Whole genome shotgun sequence of Microvirga aerophila NBRC 106136.</title>
        <authorList>
            <person name="Hosoyama A."/>
            <person name="Uohara A."/>
            <person name="Ohji S."/>
            <person name="Ichikawa N."/>
        </authorList>
    </citation>
    <scope>NUCLEOTIDE SEQUENCE [LARGE SCALE GENOMIC DNA]</scope>
    <source>
        <strain evidence="2 3">NBRC 106136</strain>
    </source>
</reference>
<keyword evidence="3" id="KW-1185">Reference proteome</keyword>
<name>A0A512BQY6_9HYPH</name>
<dbReference type="RefSeq" id="WP_114186306.1">
    <property type="nucleotide sequence ID" value="NZ_BJYU01000024.1"/>
</dbReference>
<evidence type="ECO:0000313" key="2">
    <source>
        <dbReference type="EMBL" id="GEO14433.1"/>
    </source>
</evidence>
<comment type="caution">
    <text evidence="2">The sequence shown here is derived from an EMBL/GenBank/DDBJ whole genome shotgun (WGS) entry which is preliminary data.</text>
</comment>
<evidence type="ECO:0000256" key="1">
    <source>
        <dbReference type="SAM" id="Phobius"/>
    </source>
</evidence>
<gene>
    <name evidence="2" type="ORF">MAE02_21290</name>
</gene>
<dbReference type="Proteomes" id="UP000321085">
    <property type="component" value="Unassembled WGS sequence"/>
</dbReference>
<accession>A0A512BQY6</accession>
<keyword evidence="1" id="KW-0812">Transmembrane</keyword>
<feature type="transmembrane region" description="Helical" evidence="1">
    <location>
        <begin position="12"/>
        <end position="37"/>
    </location>
</feature>
<protein>
    <submittedName>
        <fullName evidence="2">Uncharacterized protein</fullName>
    </submittedName>
</protein>
<keyword evidence="1" id="KW-1133">Transmembrane helix</keyword>
<proteinExistence type="predicted"/>